<evidence type="ECO:0000256" key="8">
    <source>
        <dbReference type="ARBA" id="ARBA00022989"/>
    </source>
</evidence>
<evidence type="ECO:0000256" key="4">
    <source>
        <dbReference type="ARBA" id="ARBA00022448"/>
    </source>
</evidence>
<evidence type="ECO:0000313" key="15">
    <source>
        <dbReference type="Proteomes" id="UP001327560"/>
    </source>
</evidence>
<keyword evidence="15" id="KW-1185">Reference proteome</keyword>
<dbReference type="GO" id="GO:0012505">
    <property type="term" value="C:endomembrane system"/>
    <property type="evidence" value="ECO:0007669"/>
    <property type="project" value="TreeGrafter"/>
</dbReference>
<dbReference type="GO" id="GO:0016020">
    <property type="term" value="C:membrane"/>
    <property type="evidence" value="ECO:0007669"/>
    <property type="project" value="UniProtKB-SubCell"/>
</dbReference>
<proteinExistence type="inferred from homology"/>
<feature type="transmembrane region" description="Helical" evidence="12">
    <location>
        <begin position="51"/>
        <end position="68"/>
    </location>
</feature>
<dbReference type="Pfam" id="PF00999">
    <property type="entry name" value="Na_H_Exchanger"/>
    <property type="match status" value="1"/>
</dbReference>
<dbReference type="InterPro" id="IPR006153">
    <property type="entry name" value="Cation/H_exchanger_TM"/>
</dbReference>
<reference evidence="14 15" key="1">
    <citation type="submission" date="2023-10" db="EMBL/GenBank/DDBJ databases">
        <title>Chromosome-scale genome assembly provides insights into flower coloration mechanisms of Canna indica.</title>
        <authorList>
            <person name="Li C."/>
        </authorList>
    </citation>
    <scope>NUCLEOTIDE SEQUENCE [LARGE SCALE GENOMIC DNA]</scope>
    <source>
        <tissue evidence="14">Flower</tissue>
    </source>
</reference>
<keyword evidence="10 12" id="KW-0472">Membrane</keyword>
<keyword evidence="8 12" id="KW-1133">Transmembrane helix</keyword>
<comment type="function">
    <text evidence="1">May function as sodium-coupled metabolite transporter across the chloroplast envelope.</text>
</comment>
<dbReference type="EMBL" id="CP136894">
    <property type="protein sequence ID" value="WOL07877.1"/>
    <property type="molecule type" value="Genomic_DNA"/>
</dbReference>
<organism evidence="14 15">
    <name type="scientific">Canna indica</name>
    <name type="common">Indian-shot</name>
    <dbReference type="NCBI Taxonomy" id="4628"/>
    <lineage>
        <taxon>Eukaryota</taxon>
        <taxon>Viridiplantae</taxon>
        <taxon>Streptophyta</taxon>
        <taxon>Embryophyta</taxon>
        <taxon>Tracheophyta</taxon>
        <taxon>Spermatophyta</taxon>
        <taxon>Magnoliopsida</taxon>
        <taxon>Liliopsida</taxon>
        <taxon>Zingiberales</taxon>
        <taxon>Cannaceae</taxon>
        <taxon>Canna</taxon>
    </lineage>
</organism>
<comment type="similarity">
    <text evidence="11">Belongs to the monovalent cation:proton antiporter 2 (CPA2) transporter (TC 2.A.37) family. CHX (TC 2.A.37.4) subfamily.</text>
</comment>
<comment type="subcellular location">
    <subcellularLocation>
        <location evidence="3">Membrane</location>
        <topology evidence="3">Multi-pass membrane protein</topology>
    </subcellularLocation>
    <subcellularLocation>
        <location evidence="2">Plastid</location>
        <location evidence="2">Chloroplast envelope</location>
    </subcellularLocation>
</comment>
<feature type="transmembrane region" description="Helical" evidence="12">
    <location>
        <begin position="74"/>
        <end position="103"/>
    </location>
</feature>
<dbReference type="Gene3D" id="1.20.1530.20">
    <property type="match status" value="1"/>
</dbReference>
<dbReference type="GO" id="GO:0015297">
    <property type="term" value="F:antiporter activity"/>
    <property type="evidence" value="ECO:0007669"/>
    <property type="project" value="InterPro"/>
</dbReference>
<keyword evidence="4" id="KW-0813">Transport</keyword>
<accession>A0AAQ3KL78</accession>
<dbReference type="InterPro" id="IPR038770">
    <property type="entry name" value="Na+/solute_symporter_sf"/>
</dbReference>
<feature type="transmembrane region" description="Helical" evidence="12">
    <location>
        <begin position="161"/>
        <end position="182"/>
    </location>
</feature>
<gene>
    <name evidence="14" type="ORF">Cni_G16626</name>
</gene>
<feature type="transmembrane region" description="Helical" evidence="12">
    <location>
        <begin position="189"/>
        <end position="210"/>
    </location>
</feature>
<dbReference type="GO" id="GO:0009941">
    <property type="term" value="C:chloroplast envelope"/>
    <property type="evidence" value="ECO:0007669"/>
    <property type="project" value="UniProtKB-SubCell"/>
</dbReference>
<dbReference type="GO" id="GO:0006813">
    <property type="term" value="P:potassium ion transport"/>
    <property type="evidence" value="ECO:0007669"/>
    <property type="project" value="UniProtKB-KW"/>
</dbReference>
<evidence type="ECO:0000256" key="1">
    <source>
        <dbReference type="ARBA" id="ARBA00003198"/>
    </source>
</evidence>
<evidence type="ECO:0000256" key="12">
    <source>
        <dbReference type="SAM" id="Phobius"/>
    </source>
</evidence>
<evidence type="ECO:0000256" key="5">
    <source>
        <dbReference type="ARBA" id="ARBA00022538"/>
    </source>
</evidence>
<dbReference type="GO" id="GO:0006885">
    <property type="term" value="P:regulation of pH"/>
    <property type="evidence" value="ECO:0007669"/>
    <property type="project" value="TreeGrafter"/>
</dbReference>
<evidence type="ECO:0000256" key="9">
    <source>
        <dbReference type="ARBA" id="ARBA00023065"/>
    </source>
</evidence>
<feature type="transmembrane region" description="Helical" evidence="12">
    <location>
        <begin position="115"/>
        <end position="141"/>
    </location>
</feature>
<feature type="domain" description="Cation/H+ exchanger transmembrane" evidence="13">
    <location>
        <begin position="68"/>
        <end position="259"/>
    </location>
</feature>
<keyword evidence="5" id="KW-0633">Potassium transport</keyword>
<evidence type="ECO:0000259" key="13">
    <source>
        <dbReference type="Pfam" id="PF00999"/>
    </source>
</evidence>
<dbReference type="GO" id="GO:1902600">
    <property type="term" value="P:proton transmembrane transport"/>
    <property type="evidence" value="ECO:0007669"/>
    <property type="project" value="InterPro"/>
</dbReference>
<evidence type="ECO:0000256" key="10">
    <source>
        <dbReference type="ARBA" id="ARBA00023136"/>
    </source>
</evidence>
<keyword evidence="9" id="KW-0406">Ion transport</keyword>
<feature type="transmembrane region" description="Helical" evidence="12">
    <location>
        <begin position="6"/>
        <end position="24"/>
    </location>
</feature>
<keyword evidence="6 12" id="KW-0812">Transmembrane</keyword>
<evidence type="ECO:0000256" key="6">
    <source>
        <dbReference type="ARBA" id="ARBA00022692"/>
    </source>
</evidence>
<evidence type="ECO:0000256" key="11">
    <source>
        <dbReference type="ARBA" id="ARBA00038341"/>
    </source>
</evidence>
<evidence type="ECO:0000313" key="14">
    <source>
        <dbReference type="EMBL" id="WOL07877.1"/>
    </source>
</evidence>
<keyword evidence="7" id="KW-0630">Potassium</keyword>
<evidence type="ECO:0000256" key="7">
    <source>
        <dbReference type="ARBA" id="ARBA00022958"/>
    </source>
</evidence>
<feature type="transmembrane region" description="Helical" evidence="12">
    <location>
        <begin position="245"/>
        <end position="271"/>
    </location>
</feature>
<name>A0AAQ3KL78_9LILI</name>
<dbReference type="PANTHER" id="PTHR32468:SF81">
    <property type="entry name" value="CATION_H(+) ANTIPORTER 19"/>
    <property type="match status" value="1"/>
</dbReference>
<protein>
    <recommendedName>
        <fullName evidence="13">Cation/H+ exchanger transmembrane domain-containing protein</fullName>
    </recommendedName>
</protein>
<evidence type="ECO:0000256" key="2">
    <source>
        <dbReference type="ARBA" id="ARBA00004119"/>
    </source>
</evidence>
<evidence type="ECO:0000256" key="3">
    <source>
        <dbReference type="ARBA" id="ARBA00004141"/>
    </source>
</evidence>
<dbReference type="Proteomes" id="UP001327560">
    <property type="component" value="Chromosome 5"/>
</dbReference>
<dbReference type="PANTHER" id="PTHR32468">
    <property type="entry name" value="CATION/H + ANTIPORTER"/>
    <property type="match status" value="1"/>
</dbReference>
<dbReference type="AlphaFoldDB" id="A0AAQ3KL78"/>
<sequence length="275" mass="29630">MTVLDTLAANIGLLFFLFLVGLELDLKAIRCTEVGTSLVLRSTIVKGTRQAPFLVFMGVALSITAPYSPTSSPLISLSVLLTCIILVVFIAICVHPILTWMACRSPEGEPMKESYVSATLAIVLGVSFVTDTIGIHALFGAFVVPKDGIFVRALIEKVEDLVSSLFFPLYLVSNGLMTNVATISSGRSWGLLVLVIANACIASLAIKILLREAVTISFLMNTKGLVELIILNIRRDRKVLNDETSTIMVLMTLFTTFITTPSSCLASMVAARSPP</sequence>
<dbReference type="InterPro" id="IPR050794">
    <property type="entry name" value="CPA2_transporter"/>
</dbReference>